<evidence type="ECO:0000313" key="5">
    <source>
        <dbReference type="Proteomes" id="UP001597128"/>
    </source>
</evidence>
<evidence type="ECO:0000259" key="2">
    <source>
        <dbReference type="Pfam" id="PF07589"/>
    </source>
</evidence>
<dbReference type="RefSeq" id="WP_379055928.1">
    <property type="nucleotide sequence ID" value="NZ_JBHTKB010000001.1"/>
</dbReference>
<name>A0ABW3F4M1_9PROT</name>
<dbReference type="InterPro" id="IPR011460">
    <property type="entry name" value="Lcl_C"/>
</dbReference>
<dbReference type="InterPro" id="IPR013424">
    <property type="entry name" value="Ice-binding_C"/>
</dbReference>
<reference evidence="5" key="1">
    <citation type="journal article" date="2019" name="Int. J. Syst. Evol. Microbiol.">
        <title>The Global Catalogue of Microorganisms (GCM) 10K type strain sequencing project: providing services to taxonomists for standard genome sequencing and annotation.</title>
        <authorList>
            <consortium name="The Broad Institute Genomics Platform"/>
            <consortium name="The Broad Institute Genome Sequencing Center for Infectious Disease"/>
            <person name="Wu L."/>
            <person name="Ma J."/>
        </authorList>
    </citation>
    <scope>NUCLEOTIDE SEQUENCE [LARGE SCALE GENOMIC DNA]</scope>
    <source>
        <strain evidence="5">CCUG 58412</strain>
    </source>
</reference>
<keyword evidence="1" id="KW-0732">Signal</keyword>
<proteinExistence type="predicted"/>
<keyword evidence="5" id="KW-1185">Reference proteome</keyword>
<protein>
    <submittedName>
        <fullName evidence="4">DUF1566 domain-containing protein</fullName>
    </submittedName>
</protein>
<comment type="caution">
    <text evidence="4">The sequence shown here is derived from an EMBL/GenBank/DDBJ whole genome shotgun (WGS) entry which is preliminary data.</text>
</comment>
<feature type="domain" description="Ice-binding protein C-terminal" evidence="2">
    <location>
        <begin position="232"/>
        <end position="256"/>
    </location>
</feature>
<accession>A0ABW3F4M1</accession>
<feature type="domain" description="Lcl C-terminal" evidence="3">
    <location>
        <begin position="42"/>
        <end position="224"/>
    </location>
</feature>
<feature type="signal peptide" evidence="1">
    <location>
        <begin position="1"/>
        <end position="24"/>
    </location>
</feature>
<evidence type="ECO:0000259" key="3">
    <source>
        <dbReference type="Pfam" id="PF07603"/>
    </source>
</evidence>
<dbReference type="Proteomes" id="UP001597128">
    <property type="component" value="Unassembled WGS sequence"/>
</dbReference>
<dbReference type="Pfam" id="PF07603">
    <property type="entry name" value="Lcl_C"/>
    <property type="match status" value="1"/>
</dbReference>
<evidence type="ECO:0000256" key="1">
    <source>
        <dbReference type="SAM" id="SignalP"/>
    </source>
</evidence>
<gene>
    <name evidence="4" type="ORF">ACFQ1Z_04370</name>
</gene>
<evidence type="ECO:0000313" key="4">
    <source>
        <dbReference type="EMBL" id="MFD0912773.1"/>
    </source>
</evidence>
<sequence>MQKNNKAAFISVVVFGLFSSSSHAALTNYTSAGSEVVYSSAGDISWTKDANLLGSMFNSQGFSTVVNAIIGSYSGSYALTAGDFESDGAATWVGANAFIGYLNSVSYAGTNQWRLPTIIDTGSTGCNYSTNGTDCGYNVDTSTGEMAKLYYDELGGKGVRDKLGNYQPDADGIPDTAYFDNEVYDIYWSSLQSATPGGAWIFATDDGTQMDGFSKTSHTYVWAVTSALTVTAVPEADSVAMLMAGLGLLGLMARRKQSV</sequence>
<dbReference type="Pfam" id="PF07589">
    <property type="entry name" value="PEP-CTERM"/>
    <property type="match status" value="1"/>
</dbReference>
<organism evidence="4 5">
    <name type="scientific">Methylophilus luteus</name>
    <dbReference type="NCBI Taxonomy" id="640108"/>
    <lineage>
        <taxon>Bacteria</taxon>
        <taxon>Pseudomonadati</taxon>
        <taxon>Pseudomonadota</taxon>
        <taxon>Betaproteobacteria</taxon>
        <taxon>Nitrosomonadales</taxon>
        <taxon>Methylophilaceae</taxon>
        <taxon>Methylophilus</taxon>
    </lineage>
</organism>
<dbReference type="EMBL" id="JBHTKB010000001">
    <property type="protein sequence ID" value="MFD0912773.1"/>
    <property type="molecule type" value="Genomic_DNA"/>
</dbReference>
<feature type="chain" id="PRO_5045968426" evidence="1">
    <location>
        <begin position="25"/>
        <end position="259"/>
    </location>
</feature>